<name>A0ABT7THR4_9MICO</name>
<comment type="caution">
    <text evidence="1">The sequence shown here is derived from an EMBL/GenBank/DDBJ whole genome shotgun (WGS) entry which is preliminary data.</text>
</comment>
<evidence type="ECO:0000313" key="1">
    <source>
        <dbReference type="EMBL" id="MDM7888482.1"/>
    </source>
</evidence>
<accession>A0ABT7THR4</accession>
<gene>
    <name evidence="1" type="ORF">QUG98_08440</name>
</gene>
<dbReference type="Proteomes" id="UP001235720">
    <property type="component" value="Unassembled WGS sequence"/>
</dbReference>
<reference evidence="1 2" key="1">
    <citation type="submission" date="2023-06" db="EMBL/GenBank/DDBJ databases">
        <authorList>
            <person name="Feng G."/>
            <person name="Li J."/>
            <person name="Zhu H."/>
        </authorList>
    </citation>
    <scope>NUCLEOTIDE SEQUENCE [LARGE SCALE GENOMIC DNA]</scope>
    <source>
        <strain evidence="1 2">RHCJP20</strain>
    </source>
</reference>
<organism evidence="1 2">
    <name type="scientific">Curtobacterium subtropicum</name>
    <dbReference type="NCBI Taxonomy" id="3055138"/>
    <lineage>
        <taxon>Bacteria</taxon>
        <taxon>Bacillati</taxon>
        <taxon>Actinomycetota</taxon>
        <taxon>Actinomycetes</taxon>
        <taxon>Micrococcales</taxon>
        <taxon>Microbacteriaceae</taxon>
        <taxon>Curtobacterium</taxon>
    </lineage>
</organism>
<keyword evidence="2" id="KW-1185">Reference proteome</keyword>
<evidence type="ECO:0000313" key="2">
    <source>
        <dbReference type="Proteomes" id="UP001235720"/>
    </source>
</evidence>
<proteinExistence type="predicted"/>
<dbReference type="EMBL" id="JAUCMM010000004">
    <property type="protein sequence ID" value="MDM7888482.1"/>
    <property type="molecule type" value="Genomic_DNA"/>
</dbReference>
<dbReference type="RefSeq" id="WP_161968408.1">
    <property type="nucleotide sequence ID" value="NZ_JAUCMM010000004.1"/>
</dbReference>
<protein>
    <submittedName>
        <fullName evidence="1">Uncharacterized protein</fullName>
    </submittedName>
</protein>
<sequence>MIIDGISDANRGTWSRLTRLHTASVTLPMHTSRVAKPEQRAEDVAAA</sequence>